<sequence length="333" mass="38578">MNGSNLQKELFGLAEQLKKSDLSNEILNVYKEICEEGHQSIHLTNSKQSESHFYGTLLSSYLCETNKNKSLPLNFLKPLNGKQIKIFTKGNNLIYLLVDSLLAELNFLPINTINALKPYTNYKKIPYKYLPKVKSEITSEKYDKISQQFSVIPAVQAINNRENFPDFETKQVLNMFQIISNQEIEVGYGNPSQELQTVIKKKRSKLDLSPSEELMDYIFTLYTIKKTISVILTFTYYALLQRELSVVDNRTLINVKGPSMNHLSEKWCFWMNASEKKSLNIGTISLATFNRMGENRKFFFIPYEMQTQLSTEREKIKALTLDCHLNQFSSYFN</sequence>
<accession>A0A9X9SHN0</accession>
<reference evidence="1 2" key="1">
    <citation type="submission" date="2019-05" db="EMBL/GenBank/DDBJ databases">
        <authorList>
            <consortium name="Pathogen Informatics"/>
        </authorList>
    </citation>
    <scope>NUCLEOTIDE SEQUENCE [LARGE SCALE GENOMIC DNA]</scope>
    <source>
        <strain evidence="1 2">NCTC7982</strain>
    </source>
</reference>
<evidence type="ECO:0000313" key="1">
    <source>
        <dbReference type="EMBL" id="VTS77072.1"/>
    </source>
</evidence>
<comment type="caution">
    <text evidence="1">The sequence shown here is derived from an EMBL/GenBank/DDBJ whole genome shotgun (WGS) entry which is preliminary data.</text>
</comment>
<name>A0A9X9SHN0_STRDY</name>
<proteinExistence type="predicted"/>
<dbReference type="EMBL" id="CABEIM010000003">
    <property type="protein sequence ID" value="VTS77072.1"/>
    <property type="molecule type" value="Genomic_DNA"/>
</dbReference>
<dbReference type="RefSeq" id="WP_143927108.1">
    <property type="nucleotide sequence ID" value="NZ_CABEIM010000003.1"/>
</dbReference>
<dbReference type="Proteomes" id="UP000373301">
    <property type="component" value="Unassembled WGS sequence"/>
</dbReference>
<gene>
    <name evidence="1" type="ORF">NCTC7982_00264</name>
</gene>
<organism evidence="1 2">
    <name type="scientific">Streptococcus dysgalactiae</name>
    <dbReference type="NCBI Taxonomy" id="1334"/>
    <lineage>
        <taxon>Bacteria</taxon>
        <taxon>Bacillati</taxon>
        <taxon>Bacillota</taxon>
        <taxon>Bacilli</taxon>
        <taxon>Lactobacillales</taxon>
        <taxon>Streptococcaceae</taxon>
        <taxon>Streptococcus</taxon>
    </lineage>
</organism>
<protein>
    <submittedName>
        <fullName evidence="1">Uncharacterized protein</fullName>
    </submittedName>
</protein>
<dbReference type="AlphaFoldDB" id="A0A9X9SHN0"/>
<evidence type="ECO:0000313" key="2">
    <source>
        <dbReference type="Proteomes" id="UP000373301"/>
    </source>
</evidence>